<evidence type="ECO:0000259" key="1">
    <source>
        <dbReference type="Pfam" id="PF03732"/>
    </source>
</evidence>
<dbReference type="Pfam" id="PF03732">
    <property type="entry name" value="Retrotrans_gag"/>
    <property type="match status" value="1"/>
</dbReference>
<evidence type="ECO:0000313" key="2">
    <source>
        <dbReference type="EMBL" id="CAF0976520.1"/>
    </source>
</evidence>
<comment type="caution">
    <text evidence="2">The sequence shown here is derived from an EMBL/GenBank/DDBJ whole genome shotgun (WGS) entry which is preliminary data.</text>
</comment>
<dbReference type="AlphaFoldDB" id="A0A8S2DIJ6"/>
<dbReference type="PANTHER" id="PTHR33194">
    <property type="entry name" value="ZINC KNUCKLE DOMAINCONTAINING PROTEIN"/>
    <property type="match status" value="1"/>
</dbReference>
<accession>A0A8S2DIJ6</accession>
<dbReference type="Proteomes" id="UP000682733">
    <property type="component" value="Unassembled WGS sequence"/>
</dbReference>
<protein>
    <recommendedName>
        <fullName evidence="1">Retrotransposon gag domain-containing protein</fullName>
    </recommendedName>
</protein>
<reference evidence="2" key="1">
    <citation type="submission" date="2021-02" db="EMBL/GenBank/DDBJ databases">
        <authorList>
            <person name="Nowell W R."/>
        </authorList>
    </citation>
    <scope>NUCLEOTIDE SEQUENCE</scope>
</reference>
<dbReference type="PANTHER" id="PTHR33194:SF4">
    <property type="entry name" value="CCHC-TYPE DOMAIN-CONTAINING PROTEIN"/>
    <property type="match status" value="1"/>
</dbReference>
<dbReference type="EMBL" id="CAJNOK010005546">
    <property type="protein sequence ID" value="CAF0976520.1"/>
    <property type="molecule type" value="Genomic_DNA"/>
</dbReference>
<sequence length="211" mass="24298">MVLTRAGEQAILHQHLLDFAHIDLERTNYITSTAQSTFVYKPREFMMAEEILKDVIVKNIISASKFTGKFEQDVKLWIRDISASFDMAKFYPSQALQVVPGFLCDNALGWYLNNRADLHSWDIFLQRLRATYSSPAAKQIASQKLRTRKQGWNESVTAYYTDIIRLCKTVDDKMTDASKLDHLQQGLKPSLIKEVLRQKPATPSEFLEHAR</sequence>
<evidence type="ECO:0000313" key="3">
    <source>
        <dbReference type="EMBL" id="CAF3747302.1"/>
    </source>
</evidence>
<dbReference type="EMBL" id="CAJOBA010005552">
    <property type="protein sequence ID" value="CAF3747302.1"/>
    <property type="molecule type" value="Genomic_DNA"/>
</dbReference>
<dbReference type="Proteomes" id="UP000677228">
    <property type="component" value="Unassembled WGS sequence"/>
</dbReference>
<proteinExistence type="predicted"/>
<feature type="domain" description="Retrotransposon gag" evidence="1">
    <location>
        <begin position="98"/>
        <end position="189"/>
    </location>
</feature>
<organism evidence="2 4">
    <name type="scientific">Didymodactylos carnosus</name>
    <dbReference type="NCBI Taxonomy" id="1234261"/>
    <lineage>
        <taxon>Eukaryota</taxon>
        <taxon>Metazoa</taxon>
        <taxon>Spiralia</taxon>
        <taxon>Gnathifera</taxon>
        <taxon>Rotifera</taxon>
        <taxon>Eurotatoria</taxon>
        <taxon>Bdelloidea</taxon>
        <taxon>Philodinida</taxon>
        <taxon>Philodinidae</taxon>
        <taxon>Didymodactylos</taxon>
    </lineage>
</organism>
<dbReference type="InterPro" id="IPR005162">
    <property type="entry name" value="Retrotrans_gag_dom"/>
</dbReference>
<evidence type="ECO:0000313" key="4">
    <source>
        <dbReference type="Proteomes" id="UP000677228"/>
    </source>
</evidence>
<name>A0A8S2DIJ6_9BILA</name>
<feature type="non-terminal residue" evidence="2">
    <location>
        <position position="211"/>
    </location>
</feature>
<gene>
    <name evidence="2" type="ORF">OVA965_LOCUS13358</name>
    <name evidence="3" type="ORF">TMI583_LOCUS13361</name>
</gene>